<proteinExistence type="predicted"/>
<protein>
    <submittedName>
        <fullName evidence="2">Uncharacterized protein</fullName>
    </submittedName>
</protein>
<sequence>MTAPAMVVNPISTHLRLAFPQMLRPISPLSNAHEILPVELPKYDVIVAHGAHDTLSQGDKTTCQRDSEDVSEW</sequence>
<accession>A0A2P5FAT2</accession>
<feature type="compositionally biased region" description="Basic and acidic residues" evidence="1">
    <location>
        <begin position="62"/>
        <end position="73"/>
    </location>
</feature>
<evidence type="ECO:0000256" key="1">
    <source>
        <dbReference type="SAM" id="MobiDB-lite"/>
    </source>
</evidence>
<evidence type="ECO:0000313" key="2">
    <source>
        <dbReference type="EMBL" id="PON94901.1"/>
    </source>
</evidence>
<reference evidence="3" key="1">
    <citation type="submission" date="2016-06" db="EMBL/GenBank/DDBJ databases">
        <title>Parallel loss of symbiosis genes in relatives of nitrogen-fixing non-legume Parasponia.</title>
        <authorList>
            <person name="Van Velzen R."/>
            <person name="Holmer R."/>
            <person name="Bu F."/>
            <person name="Rutten L."/>
            <person name="Van Zeijl A."/>
            <person name="Liu W."/>
            <person name="Santuari L."/>
            <person name="Cao Q."/>
            <person name="Sharma T."/>
            <person name="Shen D."/>
            <person name="Roswanjaya Y."/>
            <person name="Wardhani T."/>
            <person name="Kalhor M.S."/>
            <person name="Jansen J."/>
            <person name="Van den Hoogen J."/>
            <person name="Gungor B."/>
            <person name="Hartog M."/>
            <person name="Hontelez J."/>
            <person name="Verver J."/>
            <person name="Yang W.-C."/>
            <person name="Schijlen E."/>
            <person name="Repin R."/>
            <person name="Schilthuizen M."/>
            <person name="Schranz E."/>
            <person name="Heidstra R."/>
            <person name="Miyata K."/>
            <person name="Fedorova E."/>
            <person name="Kohlen W."/>
            <person name="Bisseling T."/>
            <person name="Smit S."/>
            <person name="Geurts R."/>
        </authorList>
    </citation>
    <scope>NUCLEOTIDE SEQUENCE [LARGE SCALE GENOMIC DNA]</scope>
    <source>
        <strain evidence="3">cv. RG33-2</strain>
    </source>
</reference>
<comment type="caution">
    <text evidence="2">The sequence shown here is derived from an EMBL/GenBank/DDBJ whole genome shotgun (WGS) entry which is preliminary data.</text>
</comment>
<name>A0A2P5FAT2_TREOI</name>
<organism evidence="2 3">
    <name type="scientific">Trema orientale</name>
    <name type="common">Charcoal tree</name>
    <name type="synonym">Celtis orientalis</name>
    <dbReference type="NCBI Taxonomy" id="63057"/>
    <lineage>
        <taxon>Eukaryota</taxon>
        <taxon>Viridiplantae</taxon>
        <taxon>Streptophyta</taxon>
        <taxon>Embryophyta</taxon>
        <taxon>Tracheophyta</taxon>
        <taxon>Spermatophyta</taxon>
        <taxon>Magnoliopsida</taxon>
        <taxon>eudicotyledons</taxon>
        <taxon>Gunneridae</taxon>
        <taxon>Pentapetalae</taxon>
        <taxon>rosids</taxon>
        <taxon>fabids</taxon>
        <taxon>Rosales</taxon>
        <taxon>Cannabaceae</taxon>
        <taxon>Trema</taxon>
    </lineage>
</organism>
<dbReference type="OrthoDB" id="10290765at2759"/>
<gene>
    <name evidence="2" type="ORF">TorRG33x02_094140</name>
</gene>
<evidence type="ECO:0000313" key="3">
    <source>
        <dbReference type="Proteomes" id="UP000237000"/>
    </source>
</evidence>
<dbReference type="EMBL" id="JXTC01000048">
    <property type="protein sequence ID" value="PON94901.1"/>
    <property type="molecule type" value="Genomic_DNA"/>
</dbReference>
<dbReference type="InParanoid" id="A0A2P5FAT2"/>
<dbReference type="AlphaFoldDB" id="A0A2P5FAT2"/>
<dbReference type="Proteomes" id="UP000237000">
    <property type="component" value="Unassembled WGS sequence"/>
</dbReference>
<keyword evidence="3" id="KW-1185">Reference proteome</keyword>
<feature type="region of interest" description="Disordered" evidence="1">
    <location>
        <begin position="54"/>
        <end position="73"/>
    </location>
</feature>